<dbReference type="PROSITE" id="PS51819">
    <property type="entry name" value="VOC"/>
    <property type="match status" value="2"/>
</dbReference>
<gene>
    <name evidence="11" type="ORF">HOC_19356</name>
</gene>
<evidence type="ECO:0000256" key="6">
    <source>
        <dbReference type="ARBA" id="ARBA00022964"/>
    </source>
</evidence>
<dbReference type="Pfam" id="PF00903">
    <property type="entry name" value="Glyoxalase"/>
    <property type="match status" value="1"/>
</dbReference>
<dbReference type="InterPro" id="IPR017626">
    <property type="entry name" value="DiOHbiphenyl_dOase"/>
</dbReference>
<dbReference type="OrthoDB" id="9803142at2"/>
<evidence type="ECO:0000256" key="4">
    <source>
        <dbReference type="ARBA" id="ARBA00022737"/>
    </source>
</evidence>
<dbReference type="GeneID" id="92498544"/>
<evidence type="ECO:0000256" key="7">
    <source>
        <dbReference type="ARBA" id="ARBA00023002"/>
    </source>
</evidence>
<dbReference type="GO" id="GO:0051213">
    <property type="term" value="F:dioxygenase activity"/>
    <property type="evidence" value="ECO:0007669"/>
    <property type="project" value="UniProtKB-KW"/>
</dbReference>
<dbReference type="STRING" id="1280953.HOC_19356"/>
<dbReference type="AlphaFoldDB" id="A0A059G1D9"/>
<dbReference type="RefSeq" id="WP_034738359.1">
    <property type="nucleotide sequence ID" value="NZ_ARYL01000058.1"/>
</dbReference>
<dbReference type="CDD" id="cd07237">
    <property type="entry name" value="BphC1-RGP6_C_like"/>
    <property type="match status" value="1"/>
</dbReference>
<evidence type="ECO:0000256" key="2">
    <source>
        <dbReference type="ARBA" id="ARBA00008784"/>
    </source>
</evidence>
<keyword evidence="12" id="KW-1185">Reference proteome</keyword>
<dbReference type="GO" id="GO:0042178">
    <property type="term" value="P:xenobiotic catabolic process"/>
    <property type="evidence" value="ECO:0007669"/>
    <property type="project" value="InterPro"/>
</dbReference>
<protein>
    <submittedName>
        <fullName evidence="11">2,3-dihydroxybiphenyl 1,2-dioxygenase</fullName>
    </submittedName>
</protein>
<evidence type="ECO:0000313" key="12">
    <source>
        <dbReference type="Proteomes" id="UP000024942"/>
    </source>
</evidence>
<evidence type="ECO:0000256" key="5">
    <source>
        <dbReference type="ARBA" id="ARBA00022797"/>
    </source>
</evidence>
<dbReference type="InterPro" id="IPR000486">
    <property type="entry name" value="Xdiol_ring_cleave_dOase_1/2"/>
</dbReference>
<dbReference type="InterPro" id="IPR037523">
    <property type="entry name" value="VOC_core"/>
</dbReference>
<dbReference type="Pfam" id="PF22632">
    <property type="entry name" value="BphC_D1"/>
    <property type="match status" value="1"/>
</dbReference>
<keyword evidence="8 9" id="KW-0408">Iron</keyword>
<keyword evidence="7 9" id="KW-0560">Oxidoreductase</keyword>
<keyword evidence="5 9" id="KW-0058">Aromatic hydrocarbons catabolism</keyword>
<dbReference type="Proteomes" id="UP000024942">
    <property type="component" value="Unassembled WGS sequence"/>
</dbReference>
<comment type="caution">
    <text evidence="11">The sequence shown here is derived from an EMBL/GenBank/DDBJ whole genome shotgun (WGS) entry which is preliminary data.</text>
</comment>
<comment type="cofactor">
    <cofactor evidence="1 9">
        <name>Fe(2+)</name>
        <dbReference type="ChEBI" id="CHEBI:29033"/>
    </cofactor>
</comment>
<proteinExistence type="inferred from homology"/>
<feature type="domain" description="VOC" evidence="10">
    <location>
        <begin position="143"/>
        <end position="264"/>
    </location>
</feature>
<reference evidence="11 12" key="1">
    <citation type="journal article" date="2014" name="Antonie Van Leeuwenhoek">
        <title>Hyphomonas beringensis sp. nov. and Hyphomonas chukchiensis sp. nov., isolated from surface seawater of the Bering Sea and Chukchi Sea.</title>
        <authorList>
            <person name="Li C."/>
            <person name="Lai Q."/>
            <person name="Li G."/>
            <person name="Dong C."/>
            <person name="Wang J."/>
            <person name="Liao Y."/>
            <person name="Shao Z."/>
        </authorList>
    </citation>
    <scope>NUCLEOTIDE SEQUENCE [LARGE SCALE GENOMIC DNA]</scope>
    <source>
        <strain evidence="11 12">SCH89</strain>
    </source>
</reference>
<name>A0A059G1D9_9PROT</name>
<organism evidence="11 12">
    <name type="scientific">Hyphomonas oceanitis SCH89</name>
    <dbReference type="NCBI Taxonomy" id="1280953"/>
    <lineage>
        <taxon>Bacteria</taxon>
        <taxon>Pseudomonadati</taxon>
        <taxon>Pseudomonadota</taxon>
        <taxon>Alphaproteobacteria</taxon>
        <taxon>Hyphomonadales</taxon>
        <taxon>Hyphomonadaceae</taxon>
        <taxon>Hyphomonas</taxon>
    </lineage>
</organism>
<dbReference type="Gene3D" id="3.10.180.10">
    <property type="entry name" value="2,3-Dihydroxybiphenyl 1,2-Dioxygenase, domain 1"/>
    <property type="match status" value="2"/>
</dbReference>
<keyword evidence="3" id="KW-0479">Metal-binding</keyword>
<dbReference type="InterPro" id="IPR029068">
    <property type="entry name" value="Glyas_Bleomycin-R_OHBP_Dase"/>
</dbReference>
<dbReference type="GO" id="GO:0008198">
    <property type="term" value="F:ferrous iron binding"/>
    <property type="evidence" value="ECO:0007669"/>
    <property type="project" value="InterPro"/>
</dbReference>
<dbReference type="PROSITE" id="PS00082">
    <property type="entry name" value="EXTRADIOL_DIOXYGENAS"/>
    <property type="match status" value="1"/>
</dbReference>
<keyword evidence="4" id="KW-0677">Repeat</keyword>
<evidence type="ECO:0000313" key="11">
    <source>
        <dbReference type="EMBL" id="KDA00359.1"/>
    </source>
</evidence>
<dbReference type="eggNOG" id="COG0346">
    <property type="taxonomic scope" value="Bacteria"/>
</dbReference>
<evidence type="ECO:0000256" key="1">
    <source>
        <dbReference type="ARBA" id="ARBA00001954"/>
    </source>
</evidence>
<evidence type="ECO:0000259" key="10">
    <source>
        <dbReference type="PROSITE" id="PS51819"/>
    </source>
</evidence>
<evidence type="ECO:0000256" key="8">
    <source>
        <dbReference type="ARBA" id="ARBA00023004"/>
    </source>
</evidence>
<evidence type="ECO:0000256" key="9">
    <source>
        <dbReference type="RuleBase" id="RU000683"/>
    </source>
</evidence>
<dbReference type="PATRIC" id="fig|1280953.3.peg.3868"/>
<dbReference type="SUPFAM" id="SSF54593">
    <property type="entry name" value="Glyoxalase/Bleomycin resistance protein/Dihydroxybiphenyl dioxygenase"/>
    <property type="match status" value="2"/>
</dbReference>
<evidence type="ECO:0000256" key="3">
    <source>
        <dbReference type="ARBA" id="ARBA00022723"/>
    </source>
</evidence>
<dbReference type="CDD" id="cd07252">
    <property type="entry name" value="BphC1-RGP6_N_like"/>
    <property type="match status" value="1"/>
</dbReference>
<comment type="similarity">
    <text evidence="2 9">Belongs to the extradiol ring-cleavage dioxygenase family.</text>
</comment>
<feature type="domain" description="VOC" evidence="10">
    <location>
        <begin position="5"/>
        <end position="119"/>
    </location>
</feature>
<keyword evidence="6 9" id="KW-0223">Dioxygenase</keyword>
<dbReference type="EMBL" id="ARYL01000058">
    <property type="protein sequence ID" value="KDA00359.1"/>
    <property type="molecule type" value="Genomic_DNA"/>
</dbReference>
<dbReference type="InterPro" id="IPR004360">
    <property type="entry name" value="Glyas_Fos-R_dOase_dom"/>
</dbReference>
<dbReference type="NCBIfam" id="TIGR03213">
    <property type="entry name" value="23dbph12diox"/>
    <property type="match status" value="1"/>
</dbReference>
<accession>A0A059G1D9</accession>
<sequence>MSVKKLGYLGFSASNIDAWRDYATGTLGLMDAGTRNDTLFLRMDSRNWRVAVHPGAADDLLYAGFEASNRAEMLEIAERLKEMGISVEQADSKLLAQRGVIDLVSCLDPSGIKIEVYYGASELYEEPFISPTGVSGFLTQDQGLGHYVLSVEDIERSLDFYIRGLGMELSDIIDWQVNPDVKLQVNFLHCNRRHHSLALIQAPASKKLHHFMLEVSSFDDVGRAYDRVSEKNEIVMTLGRHTNDHMYSFYGVTPSGFAVEYGWGARPIESDWSVVRYDSISMWGHKFMGTGA</sequence>